<dbReference type="AlphaFoldDB" id="E5Y2T4"/>
<gene>
    <name evidence="5" type="ORF">HMPREF0179_00448</name>
</gene>
<name>E5Y2T4_BILW3</name>
<dbReference type="InterPro" id="IPR036188">
    <property type="entry name" value="FAD/NAD-bd_sf"/>
</dbReference>
<evidence type="ECO:0000259" key="4">
    <source>
        <dbReference type="PROSITE" id="PS51379"/>
    </source>
</evidence>
<dbReference type="SUPFAM" id="SSF51971">
    <property type="entry name" value="Nucleotide-binding domain"/>
    <property type="match status" value="2"/>
</dbReference>
<keyword evidence="2" id="KW-0408">Iron</keyword>
<dbReference type="PRINTS" id="PR00368">
    <property type="entry name" value="FADPNR"/>
</dbReference>
<evidence type="ECO:0000313" key="6">
    <source>
        <dbReference type="Proteomes" id="UP000006034"/>
    </source>
</evidence>
<feature type="domain" description="4Fe-4S ferredoxin-type" evidence="4">
    <location>
        <begin position="507"/>
        <end position="527"/>
    </location>
</feature>
<dbReference type="InterPro" id="IPR017896">
    <property type="entry name" value="4Fe4S_Fe-S-bd"/>
</dbReference>
<dbReference type="InterPro" id="IPR017900">
    <property type="entry name" value="4Fe4S_Fe_S_CS"/>
</dbReference>
<accession>E5Y2T4</accession>
<dbReference type="EMBL" id="ADCP02000002">
    <property type="protein sequence ID" value="EFV45674.1"/>
    <property type="molecule type" value="Genomic_DNA"/>
</dbReference>
<evidence type="ECO:0000256" key="3">
    <source>
        <dbReference type="ARBA" id="ARBA00023014"/>
    </source>
</evidence>
<dbReference type="InterPro" id="IPR023753">
    <property type="entry name" value="FAD/NAD-binding_dom"/>
</dbReference>
<dbReference type="GO" id="GO:0046872">
    <property type="term" value="F:metal ion binding"/>
    <property type="evidence" value="ECO:0007669"/>
    <property type="project" value="UniProtKB-KW"/>
</dbReference>
<keyword evidence="1" id="KW-0479">Metal-binding</keyword>
<dbReference type="STRING" id="563192.HMPREF0179_00448"/>
<feature type="domain" description="4Fe-4S ferredoxin-type" evidence="4">
    <location>
        <begin position="528"/>
        <end position="557"/>
    </location>
</feature>
<dbReference type="Gene3D" id="3.30.70.20">
    <property type="match status" value="1"/>
</dbReference>
<keyword evidence="6" id="KW-1185">Reference proteome</keyword>
<dbReference type="PANTHER" id="PTHR42783:SF3">
    <property type="entry name" value="GLUTAMATE SYNTHASE [NADPH] SMALL CHAIN-RELATED"/>
    <property type="match status" value="1"/>
</dbReference>
<reference evidence="5 6" key="2">
    <citation type="submission" date="2013-04" db="EMBL/GenBank/DDBJ databases">
        <title>The Genome Sequence of Bilophila wadsworthia 3_1_6.</title>
        <authorList>
            <consortium name="The Broad Institute Genomics Platform"/>
            <person name="Earl A."/>
            <person name="Ward D."/>
            <person name="Feldgarden M."/>
            <person name="Gevers D."/>
            <person name="Sibley C."/>
            <person name="Strauss J."/>
            <person name="Allen-Vercoe E."/>
            <person name="Walker B."/>
            <person name="Young S."/>
            <person name="Zeng Q."/>
            <person name="Gargeya S."/>
            <person name="Fitzgerald M."/>
            <person name="Haas B."/>
            <person name="Abouelleil A."/>
            <person name="Allen A.W."/>
            <person name="Alvarado L."/>
            <person name="Arachchi H.M."/>
            <person name="Berlin A.M."/>
            <person name="Chapman S.B."/>
            <person name="Gainer-Dewar J."/>
            <person name="Goldberg J."/>
            <person name="Griggs A."/>
            <person name="Gujja S."/>
            <person name="Hansen M."/>
            <person name="Howarth C."/>
            <person name="Imamovic A."/>
            <person name="Ireland A."/>
            <person name="Larimer J."/>
            <person name="McCowan C."/>
            <person name="Murphy C."/>
            <person name="Pearson M."/>
            <person name="Poon T.W."/>
            <person name="Priest M."/>
            <person name="Roberts A."/>
            <person name="Saif S."/>
            <person name="Shea T."/>
            <person name="Sisk P."/>
            <person name="Sykes S."/>
            <person name="Wortman J."/>
            <person name="Nusbaum C."/>
            <person name="Birren B."/>
        </authorList>
    </citation>
    <scope>NUCLEOTIDE SEQUENCE [LARGE SCALE GENOMIC DNA]</scope>
    <source>
        <strain evidence="5 6">3_1_6</strain>
    </source>
</reference>
<evidence type="ECO:0000313" key="5">
    <source>
        <dbReference type="EMBL" id="EFV45674.1"/>
    </source>
</evidence>
<dbReference type="RefSeq" id="WP_005024631.1">
    <property type="nucleotide sequence ID" value="NZ_KE150239.1"/>
</dbReference>
<dbReference type="Pfam" id="PF14691">
    <property type="entry name" value="Fer4_20"/>
    <property type="match status" value="1"/>
</dbReference>
<dbReference type="Pfam" id="PF07992">
    <property type="entry name" value="Pyr_redox_2"/>
    <property type="match status" value="1"/>
</dbReference>
<dbReference type="PRINTS" id="PR00469">
    <property type="entry name" value="PNDRDTASEII"/>
</dbReference>
<dbReference type="PROSITE" id="PS00198">
    <property type="entry name" value="4FE4S_FER_1"/>
    <property type="match status" value="1"/>
</dbReference>
<organism evidence="5 6">
    <name type="scientific">Bilophila wadsworthia (strain 3_1_6)</name>
    <dbReference type="NCBI Taxonomy" id="563192"/>
    <lineage>
        <taxon>Bacteria</taxon>
        <taxon>Pseudomonadati</taxon>
        <taxon>Thermodesulfobacteriota</taxon>
        <taxon>Desulfovibrionia</taxon>
        <taxon>Desulfovibrionales</taxon>
        <taxon>Desulfovibrionaceae</taxon>
        <taxon>Bilophila</taxon>
    </lineage>
</organism>
<dbReference type="SUPFAM" id="SSF54862">
    <property type="entry name" value="4Fe-4S ferredoxins"/>
    <property type="match status" value="1"/>
</dbReference>
<dbReference type="PANTHER" id="PTHR42783">
    <property type="entry name" value="GLUTAMATE SYNTHASE [NADPH] SMALL CHAIN"/>
    <property type="match status" value="1"/>
</dbReference>
<dbReference type="HOGENOM" id="CLU_000422_3_4_7"/>
<dbReference type="InterPro" id="IPR028261">
    <property type="entry name" value="DPD_II"/>
</dbReference>
<comment type="caution">
    <text evidence="5">The sequence shown here is derived from an EMBL/GenBank/DDBJ whole genome shotgun (WGS) entry which is preliminary data.</text>
</comment>
<evidence type="ECO:0000256" key="2">
    <source>
        <dbReference type="ARBA" id="ARBA00023004"/>
    </source>
</evidence>
<proteinExistence type="predicted"/>
<dbReference type="Gene3D" id="3.50.50.60">
    <property type="entry name" value="FAD/NAD(P)-binding domain"/>
    <property type="match status" value="2"/>
</dbReference>
<dbReference type="Pfam" id="PF12838">
    <property type="entry name" value="Fer4_7"/>
    <property type="match status" value="1"/>
</dbReference>
<keyword evidence="3" id="KW-0411">Iron-sulfur</keyword>
<dbReference type="PROSITE" id="PS51379">
    <property type="entry name" value="4FE4S_FER_2"/>
    <property type="match status" value="2"/>
</dbReference>
<dbReference type="Gene3D" id="1.10.1060.10">
    <property type="entry name" value="Alpha-helical ferredoxin"/>
    <property type="match status" value="1"/>
</dbReference>
<dbReference type="GO" id="GO:0051536">
    <property type="term" value="F:iron-sulfur cluster binding"/>
    <property type="evidence" value="ECO:0007669"/>
    <property type="project" value="UniProtKB-KW"/>
</dbReference>
<dbReference type="GeneID" id="78086777"/>
<evidence type="ECO:0000256" key="1">
    <source>
        <dbReference type="ARBA" id="ARBA00022723"/>
    </source>
</evidence>
<protein>
    <recommendedName>
        <fullName evidence="4">4Fe-4S ferredoxin-type domain-containing protein</fullName>
    </recommendedName>
</protein>
<dbReference type="eggNOG" id="COG0493">
    <property type="taxonomic scope" value="Bacteria"/>
</dbReference>
<reference evidence="5 6" key="1">
    <citation type="submission" date="2010-10" db="EMBL/GenBank/DDBJ databases">
        <authorList>
            <consortium name="The Broad Institute Genome Sequencing Platform"/>
            <person name="Ward D."/>
            <person name="Earl A."/>
            <person name="Feldgarden M."/>
            <person name="Young S.K."/>
            <person name="Gargeya S."/>
            <person name="Zeng Q."/>
            <person name="Alvarado L."/>
            <person name="Berlin A."/>
            <person name="Bochicchio J."/>
            <person name="Chapman S.B."/>
            <person name="Chen Z."/>
            <person name="Freedman E."/>
            <person name="Gellesch M."/>
            <person name="Goldberg J."/>
            <person name="Griggs A."/>
            <person name="Gujja S."/>
            <person name="Heilman E."/>
            <person name="Heiman D."/>
            <person name="Howarth C."/>
            <person name="Mehta T."/>
            <person name="Neiman D."/>
            <person name="Pearson M."/>
            <person name="Roberts A."/>
            <person name="Saif S."/>
            <person name="Shea T."/>
            <person name="Shenoy N."/>
            <person name="Sisk P."/>
            <person name="Stolte C."/>
            <person name="Sykes S."/>
            <person name="White J."/>
            <person name="Yandava C."/>
            <person name="Allen-Vercoe E."/>
            <person name="Sibley C."/>
            <person name="Ambrose C.E."/>
            <person name="Strauss J."/>
            <person name="Daigneault M."/>
            <person name="Haas B."/>
            <person name="Nusbaum C."/>
            <person name="Birren B."/>
        </authorList>
    </citation>
    <scope>NUCLEOTIDE SEQUENCE [LARGE SCALE GENOMIC DNA]</scope>
    <source>
        <strain evidence="5 6">3_1_6</strain>
    </source>
</reference>
<sequence>MPPIYSKEWNRITIQVRGDHRQGRTSPCEHACPLGNGIQQMHTLIAAGETGKALARLHARNPFPGITGRVCPHPCETKCNRAEYDEPVAIHALERFAADTGHETRFIPLPASGKRVAVVGSGPAGLTAARFAALLGHAVTVYESAPVMGGVPRHAVPDFRLPKDVVDRETGAIVASGVQVRTNVTVGRDITLQSLLDTYDATILAVGLWKERRLDIPGKEHLVPAVGWLKRSTLERQSLTGKTVVILGGGGVAFDCAFTARRLNADAVHIVCLEPTDAMRAPAEEVQQALDEGIVIHNSHLSHAVAPEGGRLRFEARPVTSFSFDETGALHTEFAPGDPLCMNADLVICASGLQTDEIPLEGVDMARTPRGFVAVDPVSFRTSVPGLYAAGDIANGPSLIARAIGHGRQAAIAVHKALSGIDPAENIDIWIDETGRVREDHVPALPAPHVVAFKEIMHADYHEHAARQILPPAASDGPELAFAELSGGLAAEAAVAEAGRCMHCGHCMECGSCVESCPGHILEMTDDGPAVAYPSQCWHCGCCRIACPTGSIAYRFPMTMML</sequence>
<dbReference type="SUPFAM" id="SSF46548">
    <property type="entry name" value="alpha-helical ferredoxin"/>
    <property type="match status" value="1"/>
</dbReference>
<dbReference type="InterPro" id="IPR009051">
    <property type="entry name" value="Helical_ferredxn"/>
</dbReference>
<dbReference type="Proteomes" id="UP000006034">
    <property type="component" value="Unassembled WGS sequence"/>
</dbReference>
<dbReference type="OrthoDB" id="9803192at2"/>
<dbReference type="GO" id="GO:0016491">
    <property type="term" value="F:oxidoreductase activity"/>
    <property type="evidence" value="ECO:0007669"/>
    <property type="project" value="InterPro"/>
</dbReference>